<gene>
    <name evidence="2" type="ORF">ACFOOQ_00535</name>
</gene>
<keyword evidence="1" id="KW-0472">Membrane</keyword>
<proteinExistence type="predicted"/>
<keyword evidence="1" id="KW-0812">Transmembrane</keyword>
<dbReference type="EMBL" id="JBHRYJ010000001">
    <property type="protein sequence ID" value="MFC3674009.1"/>
    <property type="molecule type" value="Genomic_DNA"/>
</dbReference>
<evidence type="ECO:0000313" key="3">
    <source>
        <dbReference type="Proteomes" id="UP001595711"/>
    </source>
</evidence>
<organism evidence="2 3">
    <name type="scientific">Ferrovibrio xuzhouensis</name>
    <dbReference type="NCBI Taxonomy" id="1576914"/>
    <lineage>
        <taxon>Bacteria</taxon>
        <taxon>Pseudomonadati</taxon>
        <taxon>Pseudomonadota</taxon>
        <taxon>Alphaproteobacteria</taxon>
        <taxon>Rhodospirillales</taxon>
        <taxon>Rhodospirillaceae</taxon>
        <taxon>Ferrovibrio</taxon>
    </lineage>
</organism>
<reference evidence="3" key="1">
    <citation type="journal article" date="2019" name="Int. J. Syst. Evol. Microbiol.">
        <title>The Global Catalogue of Microorganisms (GCM) 10K type strain sequencing project: providing services to taxonomists for standard genome sequencing and annotation.</title>
        <authorList>
            <consortium name="The Broad Institute Genomics Platform"/>
            <consortium name="The Broad Institute Genome Sequencing Center for Infectious Disease"/>
            <person name="Wu L."/>
            <person name="Ma J."/>
        </authorList>
    </citation>
    <scope>NUCLEOTIDE SEQUENCE [LARGE SCALE GENOMIC DNA]</scope>
    <source>
        <strain evidence="3">KCTC 42182</strain>
    </source>
</reference>
<evidence type="ECO:0000313" key="2">
    <source>
        <dbReference type="EMBL" id="MFC3674009.1"/>
    </source>
</evidence>
<protein>
    <recommendedName>
        <fullName evidence="4">PH domain-containing protein</fullName>
    </recommendedName>
</protein>
<dbReference type="Proteomes" id="UP001595711">
    <property type="component" value="Unassembled WGS sequence"/>
</dbReference>
<accession>A0ABV7V999</accession>
<comment type="caution">
    <text evidence="2">The sequence shown here is derived from an EMBL/GenBank/DDBJ whole genome shotgun (WGS) entry which is preliminary data.</text>
</comment>
<evidence type="ECO:0008006" key="4">
    <source>
        <dbReference type="Google" id="ProtNLM"/>
    </source>
</evidence>
<name>A0ABV7V999_9PROT</name>
<evidence type="ECO:0000256" key="1">
    <source>
        <dbReference type="SAM" id="Phobius"/>
    </source>
</evidence>
<keyword evidence="3" id="KW-1185">Reference proteome</keyword>
<keyword evidence="1" id="KW-1133">Transmembrane helix</keyword>
<feature type="transmembrane region" description="Helical" evidence="1">
    <location>
        <begin position="37"/>
        <end position="54"/>
    </location>
</feature>
<sequence>MTRLYYPLSSLWPDYLRAGIGLSISAGLQLFASPQSVIFVVLTGLSLLFAWLAASTAWRQQIEIELDPAGIVQTSRWRSGWRRVVPWSDIASVSLRYFSTRRDRSQGWWQLTIRGHGGLVRVDSGLTGFPSLVRLALAAADRNGVATSETTRANAVQIGMHAFPPEERL</sequence>
<dbReference type="RefSeq" id="WP_379720165.1">
    <property type="nucleotide sequence ID" value="NZ_JBHRYJ010000001.1"/>
</dbReference>